<dbReference type="OrthoDB" id="2679825at2759"/>
<keyword evidence="2" id="KW-1185">Reference proteome</keyword>
<evidence type="ECO:0000313" key="2">
    <source>
        <dbReference type="Proteomes" id="UP000053831"/>
    </source>
</evidence>
<dbReference type="InterPro" id="IPR054208">
    <property type="entry name" value="DUF6914"/>
</dbReference>
<dbReference type="Proteomes" id="UP000053831">
    <property type="component" value="Unassembled WGS sequence"/>
</dbReference>
<gene>
    <name evidence="1" type="ORF">ESCO_001639</name>
</gene>
<name>A0A0M8N811_ESCWE</name>
<proteinExistence type="predicted"/>
<dbReference type="Pfam" id="PF21858">
    <property type="entry name" value="DUF6914"/>
    <property type="match status" value="1"/>
</dbReference>
<dbReference type="AlphaFoldDB" id="A0A0M8N811"/>
<evidence type="ECO:0000313" key="1">
    <source>
        <dbReference type="EMBL" id="KOS21900.1"/>
    </source>
</evidence>
<dbReference type="EMBL" id="LGSR01000006">
    <property type="protein sequence ID" value="KOS21900.1"/>
    <property type="molecule type" value="Genomic_DNA"/>
</dbReference>
<organism evidence="1 2">
    <name type="scientific">Escovopsis weberi</name>
    <dbReference type="NCBI Taxonomy" id="150374"/>
    <lineage>
        <taxon>Eukaryota</taxon>
        <taxon>Fungi</taxon>
        <taxon>Dikarya</taxon>
        <taxon>Ascomycota</taxon>
        <taxon>Pezizomycotina</taxon>
        <taxon>Sordariomycetes</taxon>
        <taxon>Hypocreomycetidae</taxon>
        <taxon>Hypocreales</taxon>
        <taxon>Hypocreaceae</taxon>
        <taxon>Escovopsis</taxon>
    </lineage>
</organism>
<comment type="caution">
    <text evidence="1">The sequence shown here is derived from an EMBL/GenBank/DDBJ whole genome shotgun (WGS) entry which is preliminary data.</text>
</comment>
<reference evidence="1 2" key="1">
    <citation type="submission" date="2015-07" db="EMBL/GenBank/DDBJ databases">
        <title>The genome of the fungus Escovopsis weberi, a specialized disease agent of ant agriculture.</title>
        <authorList>
            <person name="de Man T.J."/>
            <person name="Stajich J.E."/>
            <person name="Kubicek C.P."/>
            <person name="Chenthamara K."/>
            <person name="Atanasova L."/>
            <person name="Druzhinina I.S."/>
            <person name="Birnbaum S."/>
            <person name="Barribeau S.M."/>
            <person name="Teiling C."/>
            <person name="Suen G."/>
            <person name="Currie C."/>
            <person name="Gerardo N.M."/>
        </authorList>
    </citation>
    <scope>NUCLEOTIDE SEQUENCE [LARGE SCALE GENOMIC DNA]</scope>
</reference>
<accession>A0A0M8N811</accession>
<protein>
    <submittedName>
        <fullName evidence="1">Uncharacterized protein</fullName>
    </submittedName>
</protein>
<sequence length="183" mass="21114">MPANKTRLYVGLYERYGEQTKPGMEDKYHWALITGPKNDIVNSKAPTFGVHHVKERLVQRLDSLVLDPEWYYAHSHEDEGRILVRILIGKVRDLDRLQDALGRVRPSNVQHYCSVDWVQHAVAAVMNDRKTLSSCVADWRLIRDTAMQYVAAKRDARRLDFRGMLSTGRPATWDLLKNTELVA</sequence>